<protein>
    <submittedName>
        <fullName evidence="1">Transcriptional regulator with AbiEi antitoxin domain of type IV toxin-antitoxin system</fullName>
    </submittedName>
</protein>
<comment type="caution">
    <text evidence="1">The sequence shown here is derived from an EMBL/GenBank/DDBJ whole genome shotgun (WGS) entry which is preliminary data.</text>
</comment>
<dbReference type="EMBL" id="VNHQ01000012">
    <property type="protein sequence ID" value="TYP65337.1"/>
    <property type="molecule type" value="Genomic_DNA"/>
</dbReference>
<evidence type="ECO:0000313" key="2">
    <source>
        <dbReference type="Proteomes" id="UP000324282"/>
    </source>
</evidence>
<dbReference type="AlphaFoldDB" id="A0A5S5BE55"/>
<sequence length="191" mass="21267">MQQDGHLKVWPGGQTALALQGYSHYLPLGEDVVTLFASPGLRLPGWFAEHNWGVSIRCIAANLFSELDSAAWQTFKPAHREFELQISCPERAVLELIHASEDEALFSSVAELLNGLATLSPRRLQRLLEACRSVRVKRVFLLLARHSGQAWYSRLDLTRVDLGTGKRQLIAGGCLDKQFLITVPEQFADAS</sequence>
<name>A0A5S5BE55_STUST</name>
<dbReference type="Pfam" id="PF11459">
    <property type="entry name" value="AbiEi_3"/>
    <property type="match status" value="1"/>
</dbReference>
<dbReference type="InterPro" id="IPR021561">
    <property type="entry name" value="AbiEi_3"/>
</dbReference>
<gene>
    <name evidence="1" type="ORF">A9A72_122465</name>
</gene>
<proteinExistence type="predicted"/>
<organism evidence="1 2">
    <name type="scientific">Stutzerimonas stutzeri</name>
    <name type="common">Pseudomonas stutzeri</name>
    <dbReference type="NCBI Taxonomy" id="316"/>
    <lineage>
        <taxon>Bacteria</taxon>
        <taxon>Pseudomonadati</taxon>
        <taxon>Pseudomonadota</taxon>
        <taxon>Gammaproteobacteria</taxon>
        <taxon>Pseudomonadales</taxon>
        <taxon>Pseudomonadaceae</taxon>
        <taxon>Stutzerimonas</taxon>
    </lineage>
</organism>
<reference evidence="1 2" key="1">
    <citation type="submission" date="2019-07" db="EMBL/GenBank/DDBJ databases">
        <title>Deep subsurface shale carbon reservoir microbial communities from Ohio and West Virginia, USA.</title>
        <authorList>
            <person name="Wrighton K."/>
        </authorList>
    </citation>
    <scope>NUCLEOTIDE SEQUENCE [LARGE SCALE GENOMIC DNA]</scope>
    <source>
        <strain evidence="1 2">NP_8Ht</strain>
    </source>
</reference>
<evidence type="ECO:0000313" key="1">
    <source>
        <dbReference type="EMBL" id="TYP65337.1"/>
    </source>
</evidence>
<dbReference type="Proteomes" id="UP000324282">
    <property type="component" value="Unassembled WGS sequence"/>
</dbReference>
<accession>A0A5S5BE55</accession>